<accession>A0A9X2F7Z6</accession>
<evidence type="ECO:0000313" key="2">
    <source>
        <dbReference type="EMBL" id="MCO6043935.1"/>
    </source>
</evidence>
<feature type="chain" id="PRO_5040886185" description="Lipoprotein" evidence="1">
    <location>
        <begin position="22"/>
        <end position="174"/>
    </location>
</feature>
<evidence type="ECO:0000313" key="3">
    <source>
        <dbReference type="Proteomes" id="UP001155241"/>
    </source>
</evidence>
<organism evidence="2 3">
    <name type="scientific">Aeoliella straminimaris</name>
    <dbReference type="NCBI Taxonomy" id="2954799"/>
    <lineage>
        <taxon>Bacteria</taxon>
        <taxon>Pseudomonadati</taxon>
        <taxon>Planctomycetota</taxon>
        <taxon>Planctomycetia</taxon>
        <taxon>Pirellulales</taxon>
        <taxon>Lacipirellulaceae</taxon>
        <taxon>Aeoliella</taxon>
    </lineage>
</organism>
<keyword evidence="3" id="KW-1185">Reference proteome</keyword>
<reference evidence="2" key="1">
    <citation type="submission" date="2022-06" db="EMBL/GenBank/DDBJ databases">
        <title>Aeoliella straminimaris, a novel planctomycete from sediments.</title>
        <authorList>
            <person name="Vitorino I.R."/>
            <person name="Lage O.M."/>
        </authorList>
    </citation>
    <scope>NUCLEOTIDE SEQUENCE</scope>
    <source>
        <strain evidence="2">ICT_H6.2</strain>
    </source>
</reference>
<protein>
    <recommendedName>
        <fullName evidence="4">Lipoprotein</fullName>
    </recommendedName>
</protein>
<comment type="caution">
    <text evidence="2">The sequence shown here is derived from an EMBL/GenBank/DDBJ whole genome shotgun (WGS) entry which is preliminary data.</text>
</comment>
<dbReference type="EMBL" id="JAMXLR010000026">
    <property type="protein sequence ID" value="MCO6043935.1"/>
    <property type="molecule type" value="Genomic_DNA"/>
</dbReference>
<dbReference type="RefSeq" id="WP_252852036.1">
    <property type="nucleotide sequence ID" value="NZ_JAMXLR010000026.1"/>
</dbReference>
<dbReference type="AlphaFoldDB" id="A0A9X2F7Z6"/>
<keyword evidence="1" id="KW-0732">Signal</keyword>
<proteinExistence type="predicted"/>
<feature type="signal peptide" evidence="1">
    <location>
        <begin position="1"/>
        <end position="21"/>
    </location>
</feature>
<name>A0A9X2F7Z6_9BACT</name>
<sequence>MSTFKNQLRGCVLASSVLAFAISIPGCGTKTTPPGADIIRQTAPGMNITFLRWKQGLTVLFVDDVEGGHNAGGTGSTENPVYTATVAAGSPETGGYKCVLETKDGKTAICRINGKGYDLSNGTLFVIKAKGEEIELHQLKRDLTTIPFDVKKCKEPIQKDAEIRELLELGELPK</sequence>
<dbReference type="Proteomes" id="UP001155241">
    <property type="component" value="Unassembled WGS sequence"/>
</dbReference>
<gene>
    <name evidence="2" type="ORF">NG895_08450</name>
</gene>
<evidence type="ECO:0008006" key="4">
    <source>
        <dbReference type="Google" id="ProtNLM"/>
    </source>
</evidence>
<evidence type="ECO:0000256" key="1">
    <source>
        <dbReference type="SAM" id="SignalP"/>
    </source>
</evidence>